<dbReference type="AlphaFoldDB" id="A0A3P7SDP6"/>
<sequence length="56" mass="6132">MDGVATIGRTPVKYLSGTSIITAPTDALIAFANLTDLVRFLYILELVEEMKMSLVE</sequence>
<proteinExistence type="predicted"/>
<name>A0A3P7SDP6_9BILA</name>
<keyword evidence="2" id="KW-1185">Reference proteome</keyword>
<evidence type="ECO:0000313" key="1">
    <source>
        <dbReference type="EMBL" id="VDN49869.1"/>
    </source>
</evidence>
<organism evidence="1 2">
    <name type="scientific">Gongylonema pulchrum</name>
    <dbReference type="NCBI Taxonomy" id="637853"/>
    <lineage>
        <taxon>Eukaryota</taxon>
        <taxon>Metazoa</taxon>
        <taxon>Ecdysozoa</taxon>
        <taxon>Nematoda</taxon>
        <taxon>Chromadorea</taxon>
        <taxon>Rhabditida</taxon>
        <taxon>Spirurina</taxon>
        <taxon>Spiruromorpha</taxon>
        <taxon>Spiruroidea</taxon>
        <taxon>Gongylonematidae</taxon>
        <taxon>Gongylonema</taxon>
    </lineage>
</organism>
<gene>
    <name evidence="1" type="ORF">GPUH_LOCUS27048</name>
</gene>
<dbReference type="Proteomes" id="UP000271098">
    <property type="component" value="Unassembled WGS sequence"/>
</dbReference>
<accession>A0A3P7SDP6</accession>
<dbReference type="EMBL" id="UYRT01117787">
    <property type="protein sequence ID" value="VDN49869.1"/>
    <property type="molecule type" value="Genomic_DNA"/>
</dbReference>
<protein>
    <submittedName>
        <fullName evidence="1">Uncharacterized protein</fullName>
    </submittedName>
</protein>
<evidence type="ECO:0000313" key="2">
    <source>
        <dbReference type="Proteomes" id="UP000271098"/>
    </source>
</evidence>
<reference evidence="1 2" key="1">
    <citation type="submission" date="2018-11" db="EMBL/GenBank/DDBJ databases">
        <authorList>
            <consortium name="Pathogen Informatics"/>
        </authorList>
    </citation>
    <scope>NUCLEOTIDE SEQUENCE [LARGE SCALE GENOMIC DNA]</scope>
</reference>